<feature type="compositionally biased region" description="Polar residues" evidence="1">
    <location>
        <begin position="1"/>
        <end position="21"/>
    </location>
</feature>
<keyword evidence="3" id="KW-1185">Reference proteome</keyword>
<gene>
    <name evidence="2" type="ORF">CFOL_v3_15821</name>
</gene>
<reference evidence="3" key="1">
    <citation type="submission" date="2016-04" db="EMBL/GenBank/DDBJ databases">
        <title>Cephalotus genome sequencing.</title>
        <authorList>
            <person name="Fukushima K."/>
            <person name="Hasebe M."/>
            <person name="Fang X."/>
        </authorList>
    </citation>
    <scope>NUCLEOTIDE SEQUENCE [LARGE SCALE GENOMIC DNA]</scope>
    <source>
        <strain evidence="3">cv. St1</strain>
    </source>
</reference>
<feature type="region of interest" description="Disordered" evidence="1">
    <location>
        <begin position="1"/>
        <end position="35"/>
    </location>
</feature>
<comment type="caution">
    <text evidence="2">The sequence shown here is derived from an EMBL/GenBank/DDBJ whole genome shotgun (WGS) entry which is preliminary data.</text>
</comment>
<evidence type="ECO:0000313" key="2">
    <source>
        <dbReference type="EMBL" id="GAV72333.1"/>
    </source>
</evidence>
<dbReference type="EMBL" id="BDDD01000993">
    <property type="protein sequence ID" value="GAV72333.1"/>
    <property type="molecule type" value="Genomic_DNA"/>
</dbReference>
<evidence type="ECO:0000256" key="1">
    <source>
        <dbReference type="SAM" id="MobiDB-lite"/>
    </source>
</evidence>
<protein>
    <submittedName>
        <fullName evidence="2">Uncharacterized protein</fullName>
    </submittedName>
</protein>
<proteinExistence type="predicted"/>
<accession>A0A1Q3BX03</accession>
<dbReference type="Proteomes" id="UP000187406">
    <property type="component" value="Unassembled WGS sequence"/>
</dbReference>
<sequence length="102" mass="10828">MFGPQVSTASSKGPLTTSISHRSARGRSFFGAPSGSERNRAMNAAGMPALLLNKSSTSCPLATVLSISCSIHVSVNLQSLKMETPSQEIDIYRSCTDEITYS</sequence>
<name>A0A1Q3BX03_CEPFO</name>
<dbReference type="AlphaFoldDB" id="A0A1Q3BX03"/>
<organism evidence="2 3">
    <name type="scientific">Cephalotus follicularis</name>
    <name type="common">Albany pitcher plant</name>
    <dbReference type="NCBI Taxonomy" id="3775"/>
    <lineage>
        <taxon>Eukaryota</taxon>
        <taxon>Viridiplantae</taxon>
        <taxon>Streptophyta</taxon>
        <taxon>Embryophyta</taxon>
        <taxon>Tracheophyta</taxon>
        <taxon>Spermatophyta</taxon>
        <taxon>Magnoliopsida</taxon>
        <taxon>eudicotyledons</taxon>
        <taxon>Gunneridae</taxon>
        <taxon>Pentapetalae</taxon>
        <taxon>rosids</taxon>
        <taxon>fabids</taxon>
        <taxon>Oxalidales</taxon>
        <taxon>Cephalotaceae</taxon>
        <taxon>Cephalotus</taxon>
    </lineage>
</organism>
<evidence type="ECO:0000313" key="3">
    <source>
        <dbReference type="Proteomes" id="UP000187406"/>
    </source>
</evidence>
<dbReference type="InParanoid" id="A0A1Q3BX03"/>